<dbReference type="InterPro" id="IPR002656">
    <property type="entry name" value="Acyl_transf_3_dom"/>
</dbReference>
<dbReference type="EMBL" id="ML975161">
    <property type="protein sequence ID" value="KAF1811551.1"/>
    <property type="molecule type" value="Genomic_DNA"/>
</dbReference>
<evidence type="ECO:0000313" key="3">
    <source>
        <dbReference type="EMBL" id="KAF1811551.1"/>
    </source>
</evidence>
<dbReference type="PANTHER" id="PTHR23028:SF125">
    <property type="entry name" value="ACYLTRANSFERASE"/>
    <property type="match status" value="1"/>
</dbReference>
<evidence type="ECO:0000259" key="2">
    <source>
        <dbReference type="Pfam" id="PF01757"/>
    </source>
</evidence>
<feature type="transmembrane region" description="Helical" evidence="1">
    <location>
        <begin position="108"/>
        <end position="127"/>
    </location>
</feature>
<feature type="domain" description="Acyltransferase 3" evidence="2">
    <location>
        <begin position="57"/>
        <end position="406"/>
    </location>
</feature>
<reference evidence="5" key="3">
    <citation type="submission" date="2025-04" db="UniProtKB">
        <authorList>
            <consortium name="RefSeq"/>
        </authorList>
    </citation>
    <scope>IDENTIFICATION</scope>
    <source>
        <strain evidence="5">CBS 781.70</strain>
    </source>
</reference>
<keyword evidence="1" id="KW-1133">Transmembrane helix</keyword>
<gene>
    <name evidence="3 5" type="ORF">P152DRAFT_459500</name>
</gene>
<dbReference type="Pfam" id="PF01757">
    <property type="entry name" value="Acyl_transf_3"/>
    <property type="match status" value="1"/>
</dbReference>
<reference evidence="5" key="2">
    <citation type="submission" date="2020-04" db="EMBL/GenBank/DDBJ databases">
        <authorList>
            <consortium name="NCBI Genome Project"/>
        </authorList>
    </citation>
    <scope>NUCLEOTIDE SEQUENCE</scope>
    <source>
        <strain evidence="5">CBS 781.70</strain>
    </source>
</reference>
<feature type="transmembrane region" description="Helical" evidence="1">
    <location>
        <begin position="158"/>
        <end position="182"/>
    </location>
</feature>
<evidence type="ECO:0000313" key="4">
    <source>
        <dbReference type="Proteomes" id="UP000504638"/>
    </source>
</evidence>
<feature type="transmembrane region" description="Helical" evidence="1">
    <location>
        <begin position="349"/>
        <end position="368"/>
    </location>
</feature>
<dbReference type="GeneID" id="54420258"/>
<keyword evidence="1" id="KW-0812">Transmembrane</keyword>
<feature type="transmembrane region" description="Helical" evidence="1">
    <location>
        <begin position="302"/>
        <end position="320"/>
    </location>
</feature>
<dbReference type="InterPro" id="IPR050879">
    <property type="entry name" value="Acyltransferase_3"/>
</dbReference>
<feature type="transmembrane region" description="Helical" evidence="1">
    <location>
        <begin position="380"/>
        <end position="400"/>
    </location>
</feature>
<reference evidence="3 5" key="1">
    <citation type="submission" date="2020-01" db="EMBL/GenBank/DDBJ databases">
        <authorList>
            <consortium name="DOE Joint Genome Institute"/>
            <person name="Haridas S."/>
            <person name="Albert R."/>
            <person name="Binder M."/>
            <person name="Bloem J."/>
            <person name="Labutti K."/>
            <person name="Salamov A."/>
            <person name="Andreopoulos B."/>
            <person name="Baker S.E."/>
            <person name="Barry K."/>
            <person name="Bills G."/>
            <person name="Bluhm B.H."/>
            <person name="Cannon C."/>
            <person name="Castanera R."/>
            <person name="Culley D.E."/>
            <person name="Daum C."/>
            <person name="Ezra D."/>
            <person name="Gonzalez J.B."/>
            <person name="Henrissat B."/>
            <person name="Kuo A."/>
            <person name="Liang C."/>
            <person name="Lipzen A."/>
            <person name="Lutzoni F."/>
            <person name="Magnuson J."/>
            <person name="Mondo S."/>
            <person name="Nolan M."/>
            <person name="Ohm R."/>
            <person name="Pangilinan J."/>
            <person name="Park H.-J."/>
            <person name="Ramirez L."/>
            <person name="Alfaro M."/>
            <person name="Sun H."/>
            <person name="Tritt A."/>
            <person name="Yoshinaga Y."/>
            <person name="Zwiers L.-H."/>
            <person name="Turgeon B.G."/>
            <person name="Goodwin S.B."/>
            <person name="Spatafora J.W."/>
            <person name="Crous P.W."/>
            <person name="Grigoriev I.V."/>
        </authorList>
    </citation>
    <scope>NUCLEOTIDE SEQUENCE</scope>
    <source>
        <strain evidence="3 5">CBS 781.70</strain>
    </source>
</reference>
<dbReference type="AlphaFoldDB" id="A0A6G1G0U5"/>
<keyword evidence="4" id="KW-1185">Reference proteome</keyword>
<organism evidence="3">
    <name type="scientific">Eremomyces bilateralis CBS 781.70</name>
    <dbReference type="NCBI Taxonomy" id="1392243"/>
    <lineage>
        <taxon>Eukaryota</taxon>
        <taxon>Fungi</taxon>
        <taxon>Dikarya</taxon>
        <taxon>Ascomycota</taxon>
        <taxon>Pezizomycotina</taxon>
        <taxon>Dothideomycetes</taxon>
        <taxon>Dothideomycetes incertae sedis</taxon>
        <taxon>Eremomycetales</taxon>
        <taxon>Eremomycetaceae</taxon>
        <taxon>Eremomyces</taxon>
    </lineage>
</organism>
<dbReference type="Proteomes" id="UP000504638">
    <property type="component" value="Unplaced"/>
</dbReference>
<dbReference type="RefSeq" id="XP_033533182.1">
    <property type="nucleotide sequence ID" value="XM_033679688.1"/>
</dbReference>
<feature type="transmembrane region" description="Helical" evidence="1">
    <location>
        <begin position="247"/>
        <end position="263"/>
    </location>
</feature>
<proteinExistence type="predicted"/>
<accession>A0A6G1G0U5</accession>
<evidence type="ECO:0000256" key="1">
    <source>
        <dbReference type="SAM" id="Phobius"/>
    </source>
</evidence>
<evidence type="ECO:0000313" key="5">
    <source>
        <dbReference type="RefSeq" id="XP_033533182.1"/>
    </source>
</evidence>
<name>A0A6G1G0U5_9PEZI</name>
<dbReference type="PANTHER" id="PTHR23028">
    <property type="entry name" value="ACETYLTRANSFERASE"/>
    <property type="match status" value="1"/>
</dbReference>
<keyword evidence="1" id="KW-0472">Membrane</keyword>
<protein>
    <recommendedName>
        <fullName evidence="2">Acyltransferase 3 domain-containing protein</fullName>
    </recommendedName>
</protein>
<dbReference type="GO" id="GO:0016747">
    <property type="term" value="F:acyltransferase activity, transferring groups other than amino-acyl groups"/>
    <property type="evidence" value="ECO:0007669"/>
    <property type="project" value="InterPro"/>
</dbReference>
<dbReference type="OrthoDB" id="5819582at2759"/>
<sequence>MPAQDGILEKGYLGDLNPDLARSAPSRLFKWLLHLARPSFTVHPNGNGHNNKLGRTAYLDGLRGFAAFIVYWHHHNLWARGIASGVFENGYGYMGKHYFVALPFVRNFFSGGHFAVSIFFVISGYVLSAKPVALIQAGDHVKLGDNLASALFRRWIRLYIPLIATTILYVFWFHTFGLGVIAKKKDTIGAELWEWYAEFKNFSFVYRTSGEPWFTYNFHTWSIPVEFKGSVIIYTCLLAFSRGTRNARLLLTIGMIVYFMYIVDGAHYSMFLAGMLLAEIDTLAMNDNLPHFFKAFEASKQYIFYGFFIVAMYLGGVPSIDQDTRNLAKSPGWYYLSFLKPQAIFDYKWFYLFWAAVFMVSCIPRIPLLRRFFETRFNLYLGRISFALYLVHGPVLWIVGDRMYAAVGWYREDNMLHTPKWVNAFPIPRIGPLGLETDFWPCHLVLLPLTLWLAEVVTRMFDEPSVKFARWIYTSTLEEENKR</sequence>